<comment type="caution">
    <text evidence="1">The sequence shown here is derived from an EMBL/GenBank/DDBJ whole genome shotgun (WGS) entry which is preliminary data.</text>
</comment>
<dbReference type="AlphaFoldDB" id="A0A2W5TS93"/>
<accession>A0A2W5TS93</accession>
<evidence type="ECO:0008006" key="3">
    <source>
        <dbReference type="Google" id="ProtNLM"/>
    </source>
</evidence>
<dbReference type="EMBL" id="QFQP01000001">
    <property type="protein sequence ID" value="PZR18609.1"/>
    <property type="molecule type" value="Genomic_DNA"/>
</dbReference>
<sequence>MKRLRRAGFFFFVVSALTVLRVEACASRDDAESRYAYVAERIQRHQLPGLAPGHPFDGEWTLIAISEAVASSVQLAVRHPERRETYARNASDWARLLASPEVRAYDTKQWGSDPLTTLGTLDAHVGYLGHVALAMDAGCLLGGERDEPLHDEIVNALARRFSESERGLLETYPAETYLPHNLVAMAGIAQYDACVGSSRHRQLIDAWLAKVKKHWLDDGVLVFAPGQPARGSGAAWNSFYLPLIDEAFAADQSERMWTKFGDTAVGGWLGELREWPVGVDREGDVDSGPLVFGISPSATGYALGDAVLRGRPIAGSIIRNAELTGVTLGDRYVLSPFVGDAITLASRTATRWPTKPMHVDKVSNTLLVPSGLHARPRTAVARTSSR</sequence>
<name>A0A2W5TS93_9BACT</name>
<organism evidence="1 2">
    <name type="scientific">Archangium gephyra</name>
    <dbReference type="NCBI Taxonomy" id="48"/>
    <lineage>
        <taxon>Bacteria</taxon>
        <taxon>Pseudomonadati</taxon>
        <taxon>Myxococcota</taxon>
        <taxon>Myxococcia</taxon>
        <taxon>Myxococcales</taxon>
        <taxon>Cystobacterineae</taxon>
        <taxon>Archangiaceae</taxon>
        <taxon>Archangium</taxon>
    </lineage>
</organism>
<dbReference type="Proteomes" id="UP000249061">
    <property type="component" value="Unassembled WGS sequence"/>
</dbReference>
<reference evidence="1 2" key="1">
    <citation type="submission" date="2017-08" db="EMBL/GenBank/DDBJ databases">
        <title>Infants hospitalized years apart are colonized by the same room-sourced microbial strains.</title>
        <authorList>
            <person name="Brooks B."/>
            <person name="Olm M.R."/>
            <person name="Firek B.A."/>
            <person name="Baker R."/>
            <person name="Thomas B.C."/>
            <person name="Morowitz M.J."/>
            <person name="Banfield J.F."/>
        </authorList>
    </citation>
    <scope>NUCLEOTIDE SEQUENCE [LARGE SCALE GENOMIC DNA]</scope>
    <source>
        <strain evidence="1">S2_003_000_R2_14</strain>
    </source>
</reference>
<proteinExistence type="predicted"/>
<gene>
    <name evidence="1" type="ORF">DI536_01635</name>
</gene>
<evidence type="ECO:0000313" key="1">
    <source>
        <dbReference type="EMBL" id="PZR18609.1"/>
    </source>
</evidence>
<protein>
    <recommendedName>
        <fullName evidence="3">Linalool dehydratase/isomerase domain-containing protein</fullName>
    </recommendedName>
</protein>
<evidence type="ECO:0000313" key="2">
    <source>
        <dbReference type="Proteomes" id="UP000249061"/>
    </source>
</evidence>